<dbReference type="PATRIC" id="fig|1391654.3.peg.6297"/>
<organism evidence="9 10">
    <name type="scientific">Labilithrix luteola</name>
    <dbReference type="NCBI Taxonomy" id="1391654"/>
    <lineage>
        <taxon>Bacteria</taxon>
        <taxon>Pseudomonadati</taxon>
        <taxon>Myxococcota</taxon>
        <taxon>Polyangia</taxon>
        <taxon>Polyangiales</taxon>
        <taxon>Labilitrichaceae</taxon>
        <taxon>Labilithrix</taxon>
    </lineage>
</organism>
<keyword evidence="5" id="KW-0406">Ion transport</keyword>
<dbReference type="PROSITE" id="PS51094">
    <property type="entry name" value="PTS_EIIA_TYPE_2"/>
    <property type="match status" value="1"/>
</dbReference>
<dbReference type="PANTHER" id="PTHR32468">
    <property type="entry name" value="CATION/H + ANTIPORTER"/>
    <property type="match status" value="1"/>
</dbReference>
<comment type="subcellular location">
    <subcellularLocation>
        <location evidence="1">Membrane</location>
        <topology evidence="1">Multi-pass membrane protein</topology>
    </subcellularLocation>
</comment>
<feature type="transmembrane region" description="Helical" evidence="7">
    <location>
        <begin position="173"/>
        <end position="194"/>
    </location>
</feature>
<dbReference type="InterPro" id="IPR038770">
    <property type="entry name" value="Na+/solute_symporter_sf"/>
</dbReference>
<evidence type="ECO:0000256" key="5">
    <source>
        <dbReference type="ARBA" id="ARBA00023065"/>
    </source>
</evidence>
<evidence type="ECO:0000313" key="10">
    <source>
        <dbReference type="Proteomes" id="UP000064967"/>
    </source>
</evidence>
<name>A0A0K1Q190_9BACT</name>
<evidence type="ECO:0000259" key="8">
    <source>
        <dbReference type="PROSITE" id="PS51094"/>
    </source>
</evidence>
<dbReference type="Gene3D" id="3.40.930.10">
    <property type="entry name" value="Mannitol-specific EII, Chain A"/>
    <property type="match status" value="1"/>
</dbReference>
<dbReference type="STRING" id="1391654.AKJ09_06212"/>
<dbReference type="SUPFAM" id="SSF55804">
    <property type="entry name" value="Phoshotransferase/anion transport protein"/>
    <property type="match status" value="1"/>
</dbReference>
<reference evidence="9 10" key="1">
    <citation type="submission" date="2015-08" db="EMBL/GenBank/DDBJ databases">
        <authorList>
            <person name="Babu N.S."/>
            <person name="Beckwith C.J."/>
            <person name="Beseler K.G."/>
            <person name="Brison A."/>
            <person name="Carone J.V."/>
            <person name="Caskin T.P."/>
            <person name="Diamond M."/>
            <person name="Durham M.E."/>
            <person name="Foxe J.M."/>
            <person name="Go M."/>
            <person name="Henderson B.A."/>
            <person name="Jones I.B."/>
            <person name="McGettigan J.A."/>
            <person name="Micheletti S.J."/>
            <person name="Nasrallah M.E."/>
            <person name="Ortiz D."/>
            <person name="Piller C.R."/>
            <person name="Privatt S.R."/>
            <person name="Schneider S.L."/>
            <person name="Sharp S."/>
            <person name="Smith T.C."/>
            <person name="Stanton J.D."/>
            <person name="Ullery H.E."/>
            <person name="Wilson R.J."/>
            <person name="Serrano M.G."/>
            <person name="Buck G."/>
            <person name="Lee V."/>
            <person name="Wang Y."/>
            <person name="Carvalho R."/>
            <person name="Voegtly L."/>
            <person name="Shi R."/>
            <person name="Duckworth R."/>
            <person name="Johnson A."/>
            <person name="Loviza R."/>
            <person name="Walstead R."/>
            <person name="Shah Z."/>
            <person name="Kiflezghi M."/>
            <person name="Wade K."/>
            <person name="Ball S.L."/>
            <person name="Bradley K.W."/>
            <person name="Asai D.J."/>
            <person name="Bowman C.A."/>
            <person name="Russell D.A."/>
            <person name="Pope W.H."/>
            <person name="Jacobs-Sera D."/>
            <person name="Hendrix R.W."/>
            <person name="Hatfull G.F."/>
        </authorList>
    </citation>
    <scope>NUCLEOTIDE SEQUENCE [LARGE SCALE GENOMIC DNA]</scope>
    <source>
        <strain evidence="9 10">DSM 27648</strain>
    </source>
</reference>
<feature type="domain" description="PTS EIIA type-2" evidence="8">
    <location>
        <begin position="392"/>
        <end position="535"/>
    </location>
</feature>
<dbReference type="InterPro" id="IPR016152">
    <property type="entry name" value="PTrfase/Anion_transptr"/>
</dbReference>
<evidence type="ECO:0000256" key="2">
    <source>
        <dbReference type="ARBA" id="ARBA00022448"/>
    </source>
</evidence>
<sequence>MPAVVGELSTGLLLGKTVLGRVSPAANEFLFPGGAPKTMLSAYTTIAVVLLLVVAGLEVELSIIKRRGRTAMSVSILGIVIPLMGGVLLGYLVPDSFILNPNQRLLFALFLGVALSISAMPVIAKTLLDLGLFKTDIGLLVMTAAMFDDLIGWIAFSMLLGPMKGRTVDFSHLVRTLGLALVFVLGVLVIGRRLADRALAHLEQQVDVAPGRILSLLIVVAILGATATQAIGIHAVLGGFIVGVAIGDSPRLRERTRQTIQQFVTNVFAPVFFASTALRVDFVSNFVPWLCLAVFAVASGAKLLGCSLGARWTGLSWREAFAVGFGLNARGAMEIILALLAREAGLIDDRVFVALVTMAIGTSLVAGPIMKHLLYPTTMPSGARTNGEDAAMLVRSGAFVSKLTASTSARAIEELGHALRPTIGDLVETALIAVLERELVAPTGLGDEVAIPHAAVEGLNRPVVALGLSQDGIDFDAPDGRPARIVFLLLLPPKAYEREVRVLAGLAKSVFDETARTALLKAKSLEEAVHCLDEHGKRIASSAPGPRMTSLTDG</sequence>
<dbReference type="Pfam" id="PF00999">
    <property type="entry name" value="Na_H_Exchanger"/>
    <property type="match status" value="1"/>
</dbReference>
<keyword evidence="10" id="KW-1185">Reference proteome</keyword>
<dbReference type="AlphaFoldDB" id="A0A0K1Q190"/>
<gene>
    <name evidence="9" type="ORF">AKJ09_06212</name>
</gene>
<keyword evidence="4 7" id="KW-1133">Transmembrane helix</keyword>
<dbReference type="GO" id="GO:0015297">
    <property type="term" value="F:antiporter activity"/>
    <property type="evidence" value="ECO:0007669"/>
    <property type="project" value="InterPro"/>
</dbReference>
<dbReference type="Proteomes" id="UP000064967">
    <property type="component" value="Chromosome"/>
</dbReference>
<evidence type="ECO:0000313" key="9">
    <source>
        <dbReference type="EMBL" id="AKU99548.1"/>
    </source>
</evidence>
<dbReference type="PROSITE" id="PS00372">
    <property type="entry name" value="PTS_EIIA_TYPE_2_HIS"/>
    <property type="match status" value="1"/>
</dbReference>
<feature type="transmembrane region" description="Helical" evidence="7">
    <location>
        <begin position="286"/>
        <end position="308"/>
    </location>
</feature>
<dbReference type="GO" id="GO:1902600">
    <property type="term" value="P:proton transmembrane transport"/>
    <property type="evidence" value="ECO:0007669"/>
    <property type="project" value="InterPro"/>
</dbReference>
<dbReference type="GO" id="GO:0016020">
    <property type="term" value="C:membrane"/>
    <property type="evidence" value="ECO:0007669"/>
    <property type="project" value="UniProtKB-SubCell"/>
</dbReference>
<dbReference type="InterPro" id="IPR050794">
    <property type="entry name" value="CPA2_transporter"/>
</dbReference>
<dbReference type="Gene3D" id="1.20.1530.20">
    <property type="match status" value="1"/>
</dbReference>
<dbReference type="KEGG" id="llu:AKJ09_06212"/>
<evidence type="ECO:0000256" key="6">
    <source>
        <dbReference type="ARBA" id="ARBA00023136"/>
    </source>
</evidence>
<evidence type="ECO:0000256" key="4">
    <source>
        <dbReference type="ARBA" id="ARBA00022989"/>
    </source>
</evidence>
<protein>
    <submittedName>
        <fullName evidence="9">Putative Na/H antiporter</fullName>
    </submittedName>
</protein>
<feature type="transmembrane region" description="Helical" evidence="7">
    <location>
        <begin position="139"/>
        <end position="161"/>
    </location>
</feature>
<dbReference type="InterPro" id="IPR002178">
    <property type="entry name" value="PTS_EIIA_type-2_dom"/>
</dbReference>
<feature type="transmembrane region" description="Helical" evidence="7">
    <location>
        <begin position="352"/>
        <end position="370"/>
    </location>
</feature>
<evidence type="ECO:0000256" key="7">
    <source>
        <dbReference type="SAM" id="Phobius"/>
    </source>
</evidence>
<evidence type="ECO:0000256" key="3">
    <source>
        <dbReference type="ARBA" id="ARBA00022692"/>
    </source>
</evidence>
<dbReference type="EMBL" id="CP012333">
    <property type="protein sequence ID" value="AKU99548.1"/>
    <property type="molecule type" value="Genomic_DNA"/>
</dbReference>
<dbReference type="PANTHER" id="PTHR32468:SF0">
    <property type="entry name" value="K(+)_H(+) ANTIPORTER 1"/>
    <property type="match status" value="1"/>
</dbReference>
<dbReference type="CDD" id="cd00211">
    <property type="entry name" value="PTS_IIA_fru"/>
    <property type="match status" value="1"/>
</dbReference>
<proteinExistence type="predicted"/>
<feature type="transmembrane region" description="Helical" evidence="7">
    <location>
        <begin position="40"/>
        <end position="59"/>
    </location>
</feature>
<keyword evidence="3 7" id="KW-0812">Transmembrane</keyword>
<dbReference type="InterPro" id="IPR006153">
    <property type="entry name" value="Cation/H_exchanger_TM"/>
</dbReference>
<feature type="transmembrane region" description="Helical" evidence="7">
    <location>
        <begin position="206"/>
        <end position="225"/>
    </location>
</feature>
<accession>A0A0K1Q190</accession>
<feature type="transmembrane region" description="Helical" evidence="7">
    <location>
        <begin position="71"/>
        <end position="93"/>
    </location>
</feature>
<keyword evidence="6 7" id="KW-0472">Membrane</keyword>
<evidence type="ECO:0000256" key="1">
    <source>
        <dbReference type="ARBA" id="ARBA00004141"/>
    </source>
</evidence>
<feature type="transmembrane region" description="Helical" evidence="7">
    <location>
        <begin position="105"/>
        <end position="127"/>
    </location>
</feature>
<dbReference type="Pfam" id="PF00359">
    <property type="entry name" value="PTS_EIIA_2"/>
    <property type="match status" value="1"/>
</dbReference>
<keyword evidence="2" id="KW-0813">Transport</keyword>